<evidence type="ECO:0000256" key="1">
    <source>
        <dbReference type="SAM" id="MobiDB-lite"/>
    </source>
</evidence>
<dbReference type="EMBL" id="CP032323">
    <property type="protein sequence ID" value="QCN98544.1"/>
    <property type="molecule type" value="Genomic_DNA"/>
</dbReference>
<gene>
    <name evidence="2" type="ORF">D3093_25315</name>
</gene>
<dbReference type="KEGG" id="aare:D3093_25315"/>
<evidence type="ECO:0000313" key="2">
    <source>
        <dbReference type="EMBL" id="QCN98544.1"/>
    </source>
</evidence>
<protein>
    <submittedName>
        <fullName evidence="2">Uncharacterized protein</fullName>
    </submittedName>
</protein>
<dbReference type="Proteomes" id="UP000298595">
    <property type="component" value="Plasmid p2"/>
</dbReference>
<name>A0A4D8PMT5_9PROT</name>
<feature type="compositionally biased region" description="Polar residues" evidence="1">
    <location>
        <begin position="29"/>
        <end position="39"/>
    </location>
</feature>
<organism evidence="2 3">
    <name type="scientific">Azospirillum argentinense</name>
    <dbReference type="NCBI Taxonomy" id="2970906"/>
    <lineage>
        <taxon>Bacteria</taxon>
        <taxon>Pseudomonadati</taxon>
        <taxon>Pseudomonadota</taxon>
        <taxon>Alphaproteobacteria</taxon>
        <taxon>Rhodospirillales</taxon>
        <taxon>Azospirillaceae</taxon>
        <taxon>Azospirillum</taxon>
    </lineage>
</organism>
<feature type="region of interest" description="Disordered" evidence="1">
    <location>
        <begin position="21"/>
        <end position="42"/>
    </location>
</feature>
<evidence type="ECO:0000313" key="3">
    <source>
        <dbReference type="Proteomes" id="UP000298595"/>
    </source>
</evidence>
<dbReference type="AlphaFoldDB" id="A0A4D8PMT5"/>
<geneLocation type="plasmid" evidence="2 3">
    <name>p2</name>
</geneLocation>
<keyword evidence="2" id="KW-0614">Plasmid</keyword>
<sequence>MGPSSYSVMVMPLARQRFCSSAPMRRSETTMSGCSSPTPAQKLRNPLLVPSATRRGWVSGVLLKRLAAVPTAPRMDGLPTIQIPRSSGGGFGTVGGGRVAVCCGDWKPGNWHPASAAATATMARPFDRDGTLLSPP</sequence>
<accession>A0A4D8PMT5</accession>
<reference evidence="2 3" key="1">
    <citation type="submission" date="2018-09" db="EMBL/GenBank/DDBJ databases">
        <title>Whole genome based analysis of evolution and adaptive divergence in Indian and Brazilian strains of Azospirillum brasilense.</title>
        <authorList>
            <person name="Singh C."/>
            <person name="Tripathi A.K."/>
        </authorList>
    </citation>
    <scope>NUCLEOTIDE SEQUENCE [LARGE SCALE GENOMIC DNA]</scope>
    <source>
        <strain evidence="2 3">MTCC4035</strain>
        <plasmid evidence="2 3">p2</plasmid>
    </source>
</reference>
<proteinExistence type="predicted"/>